<protein>
    <submittedName>
        <fullName evidence="2">Uncharacterized protein</fullName>
    </submittedName>
</protein>
<proteinExistence type="predicted"/>
<dbReference type="OrthoDB" id="3365614at2"/>
<sequence>MKEVDYSAHLLLRPLAEELPGPSKVSVVKAMRDGRRMRHRRWWAGGSAVVAAVTAASVGGVLAAQPPRPKLPPDPPLPTACAVDRLPLGNHRSAAMPAGDASGTWLAAGSDWGRETRNSLLIWRDGVLVTDVLSPGLSFYVAGVNGSGTVVGTSKVEPYVYQDGTFRRLLGGGGEANAINDDGVIAGLLGTTDQERRPVRWASAGARPEPLTVPKGVSPLMVSISGVTDDGSVIGSVGTFGYIWSSDGSGRYVKAPPRRDGVPAEAPQPGASPPITTVFHSVVVRNGWIYGTRGSLDVESLRYHIETGTWQELAGEWKGPQIGDPYSLGDEDPRVFVGRAVLDLPVPAGGHPGRDRYYVSTVSDDATVMAGKLEGAVDDTTTPAQPIIWRCRQ</sequence>
<dbReference type="RefSeq" id="WP_143234399.1">
    <property type="nucleotide sequence ID" value="NZ_OBDY01000001.1"/>
</dbReference>
<reference evidence="2 3" key="1">
    <citation type="submission" date="2017-09" db="EMBL/GenBank/DDBJ databases">
        <authorList>
            <person name="Ehlers B."/>
            <person name="Leendertz F.H."/>
        </authorList>
    </citation>
    <scope>NUCLEOTIDE SEQUENCE [LARGE SCALE GENOMIC DNA]</scope>
    <source>
        <strain evidence="2 3">CGMCC 4.6857</strain>
    </source>
</reference>
<organism evidence="2 3">
    <name type="scientific">Paractinoplanes atraurantiacus</name>
    <dbReference type="NCBI Taxonomy" id="1036182"/>
    <lineage>
        <taxon>Bacteria</taxon>
        <taxon>Bacillati</taxon>
        <taxon>Actinomycetota</taxon>
        <taxon>Actinomycetes</taxon>
        <taxon>Micromonosporales</taxon>
        <taxon>Micromonosporaceae</taxon>
        <taxon>Paractinoplanes</taxon>
    </lineage>
</organism>
<evidence type="ECO:0000313" key="3">
    <source>
        <dbReference type="Proteomes" id="UP000219612"/>
    </source>
</evidence>
<gene>
    <name evidence="2" type="ORF">SAMN05421748_101863</name>
</gene>
<feature type="transmembrane region" description="Helical" evidence="1">
    <location>
        <begin position="42"/>
        <end position="64"/>
    </location>
</feature>
<name>A0A285FDH5_9ACTN</name>
<dbReference type="EMBL" id="OBDY01000001">
    <property type="protein sequence ID" value="SNY08784.1"/>
    <property type="molecule type" value="Genomic_DNA"/>
</dbReference>
<keyword evidence="1" id="KW-0812">Transmembrane</keyword>
<accession>A0A285FDH5</accession>
<keyword evidence="3" id="KW-1185">Reference proteome</keyword>
<dbReference type="AlphaFoldDB" id="A0A285FDH5"/>
<evidence type="ECO:0000256" key="1">
    <source>
        <dbReference type="SAM" id="Phobius"/>
    </source>
</evidence>
<keyword evidence="1" id="KW-0472">Membrane</keyword>
<dbReference type="Proteomes" id="UP000219612">
    <property type="component" value="Unassembled WGS sequence"/>
</dbReference>
<evidence type="ECO:0000313" key="2">
    <source>
        <dbReference type="EMBL" id="SNY08784.1"/>
    </source>
</evidence>
<keyword evidence="1" id="KW-1133">Transmembrane helix</keyword>